<evidence type="ECO:0000256" key="4">
    <source>
        <dbReference type="SAM" id="MobiDB-lite"/>
    </source>
</evidence>
<feature type="compositionally biased region" description="Acidic residues" evidence="4">
    <location>
        <begin position="235"/>
        <end position="249"/>
    </location>
</feature>
<accession>A0A9W8DMJ0</accession>
<dbReference type="Pfam" id="PF12923">
    <property type="entry name" value="RRP7"/>
    <property type="match status" value="1"/>
</dbReference>
<dbReference type="AlphaFoldDB" id="A0A9W8DMJ0"/>
<keyword evidence="7" id="KW-1185">Reference proteome</keyword>
<dbReference type="PANTHER" id="PTHR13191:SF0">
    <property type="entry name" value="RIBOSOMAL RNA-PROCESSING PROTEIN 7 HOMOLOG A-RELATED"/>
    <property type="match status" value="1"/>
</dbReference>
<evidence type="ECO:0000313" key="6">
    <source>
        <dbReference type="EMBL" id="KAJ1910273.1"/>
    </source>
</evidence>
<dbReference type="EMBL" id="JANBPU010000603">
    <property type="protein sequence ID" value="KAJ1910273.1"/>
    <property type="molecule type" value="Genomic_DNA"/>
</dbReference>
<dbReference type="GO" id="GO:0034456">
    <property type="term" value="C:UTP-C complex"/>
    <property type="evidence" value="ECO:0007669"/>
    <property type="project" value="TreeGrafter"/>
</dbReference>
<dbReference type="GO" id="GO:0003723">
    <property type="term" value="F:RNA binding"/>
    <property type="evidence" value="ECO:0007669"/>
    <property type="project" value="UniProtKB-UniRule"/>
</dbReference>
<dbReference type="InterPro" id="IPR012677">
    <property type="entry name" value="Nucleotide-bd_a/b_plait_sf"/>
</dbReference>
<keyword evidence="2" id="KW-0694">RNA-binding</keyword>
<dbReference type="PROSITE" id="PS50102">
    <property type="entry name" value="RRM"/>
    <property type="match status" value="1"/>
</dbReference>
<sequence length="401" mass="47037">MSKSDSKKEKRKSKSHTNKNNDSDTKSSKSKQPLKELAGYKVLPIHFEDNEDAVHYLYLRRHSDQKFHPMTPSDRTLFVLNLPVFATEKSIRQLFKKYGRVSDVWFQDKLGYDIFHKQAEEQKAMAEIQKRQQQEQEALENMISKGKKNKKSKSKKSKDNEQNNKNDGDNEEEMEDQNKFEPVKLRHLNKMGSYAHVVFLEKKELDKVLEMVEPKKKLMWPSTVSSAAGEQKDGENDDDDDDSMDEDNDNSIAEPTEYMGINRYIYEYRAARPPADMLKKEVDQFMTKFMEAEYERERQMAATRNVPDEDGFITVTSRRSRRGAAASGAPDSDGFITVGVARKEEAEAIAARQKKKKELTNFYRWQQREQKRDRLVELRKKFEEDKQKIAQLKSTRRFRPY</sequence>
<comment type="similarity">
    <text evidence="1">Belongs to the RRP7 family.</text>
</comment>
<dbReference type="GO" id="GO:0032545">
    <property type="term" value="C:CURI complex"/>
    <property type="evidence" value="ECO:0007669"/>
    <property type="project" value="TreeGrafter"/>
</dbReference>
<dbReference type="InterPro" id="IPR040446">
    <property type="entry name" value="RRP7"/>
</dbReference>
<dbReference type="InterPro" id="IPR040447">
    <property type="entry name" value="RRM_Rrp7"/>
</dbReference>
<dbReference type="CDD" id="cd12951">
    <property type="entry name" value="RRP7_Rrp7A"/>
    <property type="match status" value="1"/>
</dbReference>
<dbReference type="InterPro" id="IPR000504">
    <property type="entry name" value="RRM_dom"/>
</dbReference>
<protein>
    <recommendedName>
        <fullName evidence="5">RRM domain-containing protein</fullName>
    </recommendedName>
</protein>
<evidence type="ECO:0000259" key="5">
    <source>
        <dbReference type="PROSITE" id="PS50102"/>
    </source>
</evidence>
<keyword evidence="3" id="KW-0175">Coiled coil</keyword>
<dbReference type="OrthoDB" id="5390at2759"/>
<feature type="compositionally biased region" description="Basic residues" evidence="4">
    <location>
        <begin position="145"/>
        <end position="156"/>
    </location>
</feature>
<dbReference type="PANTHER" id="PTHR13191">
    <property type="entry name" value="RIBOSOMAL RNA PROCESSING PROTEIN 7-RELATED"/>
    <property type="match status" value="1"/>
</dbReference>
<dbReference type="GO" id="GO:0000028">
    <property type="term" value="P:ribosomal small subunit assembly"/>
    <property type="evidence" value="ECO:0007669"/>
    <property type="project" value="TreeGrafter"/>
</dbReference>
<feature type="compositionally biased region" description="Basic and acidic residues" evidence="4">
    <location>
        <begin position="157"/>
        <end position="168"/>
    </location>
</feature>
<proteinExistence type="inferred from homology"/>
<gene>
    <name evidence="6" type="ORF">H4219_006246</name>
</gene>
<dbReference type="GO" id="GO:0006364">
    <property type="term" value="P:rRNA processing"/>
    <property type="evidence" value="ECO:0007669"/>
    <property type="project" value="TreeGrafter"/>
</dbReference>
<dbReference type="Proteomes" id="UP001150538">
    <property type="component" value="Unassembled WGS sequence"/>
</dbReference>
<dbReference type="SUPFAM" id="SSF54928">
    <property type="entry name" value="RNA-binding domain, RBD"/>
    <property type="match status" value="1"/>
</dbReference>
<dbReference type="CDD" id="cd00590">
    <property type="entry name" value="RRM_SF"/>
    <property type="match status" value="1"/>
</dbReference>
<dbReference type="Gene3D" id="6.10.250.1770">
    <property type="match status" value="1"/>
</dbReference>
<organism evidence="6 7">
    <name type="scientific">Mycoemilia scoparia</name>
    <dbReference type="NCBI Taxonomy" id="417184"/>
    <lineage>
        <taxon>Eukaryota</taxon>
        <taxon>Fungi</taxon>
        <taxon>Fungi incertae sedis</taxon>
        <taxon>Zoopagomycota</taxon>
        <taxon>Kickxellomycotina</taxon>
        <taxon>Kickxellomycetes</taxon>
        <taxon>Kickxellales</taxon>
        <taxon>Kickxellaceae</taxon>
        <taxon>Mycoemilia</taxon>
    </lineage>
</organism>
<dbReference type="InterPro" id="IPR024326">
    <property type="entry name" value="RRP7_C"/>
</dbReference>
<dbReference type="Gene3D" id="3.30.70.330">
    <property type="match status" value="1"/>
</dbReference>
<reference evidence="6" key="1">
    <citation type="submission" date="2022-07" db="EMBL/GenBank/DDBJ databases">
        <title>Phylogenomic reconstructions and comparative analyses of Kickxellomycotina fungi.</title>
        <authorList>
            <person name="Reynolds N.K."/>
            <person name="Stajich J.E."/>
            <person name="Barry K."/>
            <person name="Grigoriev I.V."/>
            <person name="Crous P."/>
            <person name="Smith M.E."/>
        </authorList>
    </citation>
    <scope>NUCLEOTIDE SEQUENCE</scope>
    <source>
        <strain evidence="6">NBRC 100468</strain>
    </source>
</reference>
<feature type="domain" description="RRM" evidence="5">
    <location>
        <begin position="75"/>
        <end position="156"/>
    </location>
</feature>
<evidence type="ECO:0000256" key="3">
    <source>
        <dbReference type="SAM" id="Coils"/>
    </source>
</evidence>
<feature type="region of interest" description="Disordered" evidence="4">
    <location>
        <begin position="1"/>
        <end position="35"/>
    </location>
</feature>
<dbReference type="InterPro" id="IPR035979">
    <property type="entry name" value="RBD_domain_sf"/>
</dbReference>
<comment type="caution">
    <text evidence="6">The sequence shown here is derived from an EMBL/GenBank/DDBJ whole genome shotgun (WGS) entry which is preliminary data.</text>
</comment>
<dbReference type="Pfam" id="PF17799">
    <property type="entry name" value="RRM_Rrp7"/>
    <property type="match status" value="1"/>
</dbReference>
<evidence type="ECO:0000256" key="2">
    <source>
        <dbReference type="PROSITE-ProRule" id="PRU00176"/>
    </source>
</evidence>
<name>A0A9W8DMJ0_9FUNG</name>
<evidence type="ECO:0000256" key="1">
    <source>
        <dbReference type="ARBA" id="ARBA00006110"/>
    </source>
</evidence>
<feature type="region of interest" description="Disordered" evidence="4">
    <location>
        <begin position="143"/>
        <end position="177"/>
    </location>
</feature>
<feature type="coiled-coil region" evidence="3">
    <location>
        <begin position="368"/>
        <end position="395"/>
    </location>
</feature>
<feature type="region of interest" description="Disordered" evidence="4">
    <location>
        <begin position="221"/>
        <end position="256"/>
    </location>
</feature>
<evidence type="ECO:0000313" key="7">
    <source>
        <dbReference type="Proteomes" id="UP001150538"/>
    </source>
</evidence>